<evidence type="ECO:0000256" key="2">
    <source>
        <dbReference type="ARBA" id="ARBA00023054"/>
    </source>
</evidence>
<protein>
    <submittedName>
        <fullName evidence="4">HlyD family efflux transporter periplasmic adaptor subunit</fullName>
    </submittedName>
</protein>
<dbReference type="Proteomes" id="UP000712157">
    <property type="component" value="Unassembled WGS sequence"/>
</dbReference>
<evidence type="ECO:0000256" key="1">
    <source>
        <dbReference type="ARBA" id="ARBA00004196"/>
    </source>
</evidence>
<feature type="coiled-coil region" evidence="3">
    <location>
        <begin position="140"/>
        <end position="288"/>
    </location>
</feature>
<dbReference type="AlphaFoldDB" id="A0A949K1M7"/>
<keyword evidence="2 3" id="KW-0175">Coiled coil</keyword>
<proteinExistence type="predicted"/>
<gene>
    <name evidence="4" type="ORF">KTH89_17190</name>
</gene>
<sequence>MMDKEKKLTKTEKKQKWMKLLIVFFAAMLILTVLSRVIDSVMLPKVDIGKKKEGNLVYKLSGEGTVRPAEAVYTEVPLGYRVNKVLPAGTKVTAGQGIIFLDPEYLEEQKEVRKIELEKLQLAYEQQEYSDQPLDKVSEEEQALLNLEQAQKRYDQSVNDVEDAKNVYEANMNAKKADCDQIKENARAALDQALPENQEQAQKDYEAAVAQADADFRSYEEQQRQAVEAAADQRDSLKDAYDQAENARELAKKNDEYSRRNEENIKKAAELGQRIRKLEIRQKEQELAKIDELIAAGGEVQADVDGVITKMGVSPGTKTTGTEIVEIGTGAYQFVGNLDENALELMQEGDSITVTLPQQAKPVEARIQSIQPAGTGEVSVSGDASQGDNSLTTFIADLPEGEYRISGKGIYSLEKMSETEYRSLIPIEALREDQNGKYCLVLEKKSTILGESDVAVRVPITVLKSNSQYVAIDDALTADDRIITGSSKNVSEGDRVRVGS</sequence>
<comment type="subcellular location">
    <subcellularLocation>
        <location evidence="1">Cell envelope</location>
    </subcellularLocation>
</comment>
<dbReference type="GO" id="GO:0030313">
    <property type="term" value="C:cell envelope"/>
    <property type="evidence" value="ECO:0007669"/>
    <property type="project" value="UniProtKB-SubCell"/>
</dbReference>
<dbReference type="PANTHER" id="PTHR32347:SF14">
    <property type="entry name" value="EFFLUX SYSTEM COMPONENT YKNX-RELATED"/>
    <property type="match status" value="1"/>
</dbReference>
<dbReference type="EMBL" id="JAHQCW010000032">
    <property type="protein sequence ID" value="MBU9738281.1"/>
    <property type="molecule type" value="Genomic_DNA"/>
</dbReference>
<dbReference type="Gene3D" id="2.40.420.20">
    <property type="match status" value="1"/>
</dbReference>
<comment type="caution">
    <text evidence="4">The sequence shown here is derived from an EMBL/GenBank/DDBJ whole genome shotgun (WGS) entry which is preliminary data.</text>
</comment>
<dbReference type="PANTHER" id="PTHR32347">
    <property type="entry name" value="EFFLUX SYSTEM COMPONENT YKNX-RELATED"/>
    <property type="match status" value="1"/>
</dbReference>
<accession>A0A949K1M7</accession>
<dbReference type="InterPro" id="IPR050465">
    <property type="entry name" value="UPF0194_transport"/>
</dbReference>
<evidence type="ECO:0000256" key="3">
    <source>
        <dbReference type="SAM" id="Coils"/>
    </source>
</evidence>
<name>A0A949K1M7_9FIRM</name>
<evidence type="ECO:0000313" key="5">
    <source>
        <dbReference type="Proteomes" id="UP000712157"/>
    </source>
</evidence>
<reference evidence="4" key="1">
    <citation type="submission" date="2021-06" db="EMBL/GenBank/DDBJ databases">
        <title>Description of novel taxa of the family Lachnospiraceae.</title>
        <authorList>
            <person name="Chaplin A.V."/>
            <person name="Sokolova S.R."/>
            <person name="Pikina A.P."/>
            <person name="Korzhanova M."/>
            <person name="Belova V."/>
            <person name="Korostin D."/>
            <person name="Efimov B.A."/>
        </authorList>
    </citation>
    <scope>NUCLEOTIDE SEQUENCE</scope>
    <source>
        <strain evidence="4">ASD5720</strain>
    </source>
</reference>
<organism evidence="4 5">
    <name type="scientific">Diplocloster agilis</name>
    <dbReference type="NCBI Taxonomy" id="2850323"/>
    <lineage>
        <taxon>Bacteria</taxon>
        <taxon>Bacillati</taxon>
        <taxon>Bacillota</taxon>
        <taxon>Clostridia</taxon>
        <taxon>Lachnospirales</taxon>
        <taxon>Lachnospiraceae</taxon>
        <taxon>Diplocloster</taxon>
    </lineage>
</organism>
<dbReference type="RefSeq" id="WP_238722517.1">
    <property type="nucleotide sequence ID" value="NZ_JAHQCW010000032.1"/>
</dbReference>
<keyword evidence="5" id="KW-1185">Reference proteome</keyword>
<evidence type="ECO:0000313" key="4">
    <source>
        <dbReference type="EMBL" id="MBU9738281.1"/>
    </source>
</evidence>